<comment type="caution">
    <text evidence="2">The sequence shown here is derived from an EMBL/GenBank/DDBJ whole genome shotgun (WGS) entry which is preliminary data.</text>
</comment>
<dbReference type="Proteomes" id="UP000829196">
    <property type="component" value="Unassembled WGS sequence"/>
</dbReference>
<evidence type="ECO:0000256" key="1">
    <source>
        <dbReference type="SAM" id="MobiDB-lite"/>
    </source>
</evidence>
<organism evidence="2 3">
    <name type="scientific">Dendrobium nobile</name>
    <name type="common">Orchid</name>
    <dbReference type="NCBI Taxonomy" id="94219"/>
    <lineage>
        <taxon>Eukaryota</taxon>
        <taxon>Viridiplantae</taxon>
        <taxon>Streptophyta</taxon>
        <taxon>Embryophyta</taxon>
        <taxon>Tracheophyta</taxon>
        <taxon>Spermatophyta</taxon>
        <taxon>Magnoliopsida</taxon>
        <taxon>Liliopsida</taxon>
        <taxon>Asparagales</taxon>
        <taxon>Orchidaceae</taxon>
        <taxon>Epidendroideae</taxon>
        <taxon>Malaxideae</taxon>
        <taxon>Dendrobiinae</taxon>
        <taxon>Dendrobium</taxon>
    </lineage>
</organism>
<accession>A0A8T3ADF2</accession>
<dbReference type="AlphaFoldDB" id="A0A8T3ADF2"/>
<evidence type="ECO:0000313" key="3">
    <source>
        <dbReference type="Proteomes" id="UP000829196"/>
    </source>
</evidence>
<evidence type="ECO:0000313" key="2">
    <source>
        <dbReference type="EMBL" id="KAI0494427.1"/>
    </source>
</evidence>
<proteinExistence type="predicted"/>
<sequence>MIYNWKTQEGEMEEKKTSSKRKWSQIREPKQRETTTKRIHKSLTKREQKSTKTKLLQKVQLSEFAQAEEQKLPSSTNSHDSG</sequence>
<gene>
    <name evidence="2" type="ORF">KFK09_024561</name>
</gene>
<feature type="compositionally biased region" description="Basic and acidic residues" evidence="1">
    <location>
        <begin position="25"/>
        <end position="36"/>
    </location>
</feature>
<protein>
    <submittedName>
        <fullName evidence="2">Uncharacterized protein</fullName>
    </submittedName>
</protein>
<dbReference type="SMR" id="A0A8T3ADF2"/>
<feature type="region of interest" description="Disordered" evidence="1">
    <location>
        <begin position="1"/>
        <end position="55"/>
    </location>
</feature>
<name>A0A8T3ADF2_DENNO</name>
<dbReference type="EMBL" id="JAGYWB010000017">
    <property type="protein sequence ID" value="KAI0494427.1"/>
    <property type="molecule type" value="Genomic_DNA"/>
</dbReference>
<reference evidence="2" key="1">
    <citation type="journal article" date="2022" name="Front. Genet.">
        <title>Chromosome-Scale Assembly of the Dendrobium nobile Genome Provides Insights Into the Molecular Mechanism of the Biosynthesis of the Medicinal Active Ingredient of Dendrobium.</title>
        <authorList>
            <person name="Xu Q."/>
            <person name="Niu S.-C."/>
            <person name="Li K.-L."/>
            <person name="Zheng P.-J."/>
            <person name="Zhang X.-J."/>
            <person name="Jia Y."/>
            <person name="Liu Y."/>
            <person name="Niu Y.-X."/>
            <person name="Yu L.-H."/>
            <person name="Chen D.-F."/>
            <person name="Zhang G.-Q."/>
        </authorList>
    </citation>
    <scope>NUCLEOTIDE SEQUENCE</scope>
    <source>
        <tissue evidence="2">Leaf</tissue>
    </source>
</reference>
<keyword evidence="3" id="KW-1185">Reference proteome</keyword>